<protein>
    <submittedName>
        <fullName evidence="1">Uncharacterized protein</fullName>
    </submittedName>
</protein>
<gene>
    <name evidence="1" type="ORF">HID58_060426</name>
</gene>
<name>A0ABQ7ZVQ1_BRANA</name>
<evidence type="ECO:0000313" key="2">
    <source>
        <dbReference type="Proteomes" id="UP000824890"/>
    </source>
</evidence>
<dbReference type="Proteomes" id="UP000824890">
    <property type="component" value="Unassembled WGS sequence"/>
</dbReference>
<sequence length="115" mass="11695">MEDELLAGVPCSSRAVESVIRVSTAGGLYGFCAGPRNARKLGLSGVSQASYVAKSIGKIGFQCDASVNALVGGAVAGAAVALRTRNCSHVVTTAGLVSIFSVLANSTRTDLKQQH</sequence>
<proteinExistence type="predicted"/>
<organism evidence="1 2">
    <name type="scientific">Brassica napus</name>
    <name type="common">Rape</name>
    <dbReference type="NCBI Taxonomy" id="3708"/>
    <lineage>
        <taxon>Eukaryota</taxon>
        <taxon>Viridiplantae</taxon>
        <taxon>Streptophyta</taxon>
        <taxon>Embryophyta</taxon>
        <taxon>Tracheophyta</taxon>
        <taxon>Spermatophyta</taxon>
        <taxon>Magnoliopsida</taxon>
        <taxon>eudicotyledons</taxon>
        <taxon>Gunneridae</taxon>
        <taxon>Pentapetalae</taxon>
        <taxon>rosids</taxon>
        <taxon>malvids</taxon>
        <taxon>Brassicales</taxon>
        <taxon>Brassicaceae</taxon>
        <taxon>Brassiceae</taxon>
        <taxon>Brassica</taxon>
    </lineage>
</organism>
<dbReference type="EMBL" id="JAGKQM010000014">
    <property type="protein sequence ID" value="KAH0884330.1"/>
    <property type="molecule type" value="Genomic_DNA"/>
</dbReference>
<evidence type="ECO:0000313" key="1">
    <source>
        <dbReference type="EMBL" id="KAH0884330.1"/>
    </source>
</evidence>
<comment type="caution">
    <text evidence="1">The sequence shown here is derived from an EMBL/GenBank/DDBJ whole genome shotgun (WGS) entry which is preliminary data.</text>
</comment>
<reference evidence="1 2" key="1">
    <citation type="submission" date="2021-05" db="EMBL/GenBank/DDBJ databases">
        <title>Genome Assembly of Synthetic Allotetraploid Brassica napus Reveals Homoeologous Exchanges between Subgenomes.</title>
        <authorList>
            <person name="Davis J.T."/>
        </authorList>
    </citation>
    <scope>NUCLEOTIDE SEQUENCE [LARGE SCALE GENOMIC DNA]</scope>
    <source>
        <strain evidence="2">cv. Da-Ae</strain>
        <tissue evidence="1">Seedling</tissue>
    </source>
</reference>
<accession>A0ABQ7ZVQ1</accession>
<keyword evidence="2" id="KW-1185">Reference proteome</keyword>